<dbReference type="EMBL" id="JALPRX010000174">
    <property type="protein sequence ID" value="MCK8788073.1"/>
    <property type="molecule type" value="Genomic_DNA"/>
</dbReference>
<comment type="caution">
    <text evidence="1">The sequence shown here is derived from an EMBL/GenBank/DDBJ whole genome shotgun (WGS) entry which is preliminary data.</text>
</comment>
<gene>
    <name evidence="1" type="ORF">M0638_27330</name>
</gene>
<proteinExistence type="predicted"/>
<dbReference type="Proteomes" id="UP001139516">
    <property type="component" value="Unassembled WGS sequence"/>
</dbReference>
<evidence type="ECO:0000313" key="2">
    <source>
        <dbReference type="Proteomes" id="UP001139516"/>
    </source>
</evidence>
<keyword evidence="2" id="KW-1185">Reference proteome</keyword>
<sequence>MITLAPDLWEQLRGDPDVAMSWRVTVLGAVTRLLLAGLAAAQAGDALSAEAAFVLARLTPEQTGLWDDEMARLHAAMSAVRGSVVAPACPQPNPSRTDAMAALVKDLDMMCLALMALRQGEVAAEAAAIRMCRTDMPCNLSQHMQVSH</sequence>
<accession>A0A9X1YDC8</accession>
<organism evidence="1 2">
    <name type="scientific">Roseomonas acroporae</name>
    <dbReference type="NCBI Taxonomy" id="2937791"/>
    <lineage>
        <taxon>Bacteria</taxon>
        <taxon>Pseudomonadati</taxon>
        <taxon>Pseudomonadota</taxon>
        <taxon>Alphaproteobacteria</taxon>
        <taxon>Acetobacterales</taxon>
        <taxon>Roseomonadaceae</taxon>
        <taxon>Roseomonas</taxon>
    </lineage>
</organism>
<dbReference type="RefSeq" id="WP_248670115.1">
    <property type="nucleotide sequence ID" value="NZ_JALPRX010000174.1"/>
</dbReference>
<protein>
    <submittedName>
        <fullName evidence="1">Uncharacterized protein</fullName>
    </submittedName>
</protein>
<evidence type="ECO:0000313" key="1">
    <source>
        <dbReference type="EMBL" id="MCK8788073.1"/>
    </source>
</evidence>
<dbReference type="AlphaFoldDB" id="A0A9X1YDC8"/>
<reference evidence="1" key="1">
    <citation type="submission" date="2022-04" db="EMBL/GenBank/DDBJ databases">
        <title>Roseomonas acroporae sp. nov., isolated from coral Acropora digitifera.</title>
        <authorList>
            <person name="Sun H."/>
        </authorList>
    </citation>
    <scope>NUCLEOTIDE SEQUENCE</scope>
    <source>
        <strain evidence="1">NAR14</strain>
    </source>
</reference>
<name>A0A9X1YDC8_9PROT</name>